<feature type="binding site" evidence="14">
    <location>
        <position position="230"/>
    </location>
    <ligand>
        <name>urate</name>
        <dbReference type="ChEBI" id="CHEBI:17775"/>
    </ligand>
</feature>
<feature type="binding site" evidence="14">
    <location>
        <position position="257"/>
    </location>
    <ligand>
        <name>5-hydroxyisourate</name>
        <dbReference type="ChEBI" id="CHEBI:18072"/>
    </ligand>
</feature>
<feature type="binding site" evidence="14">
    <location>
        <position position="61"/>
    </location>
    <ligand>
        <name>urate</name>
        <dbReference type="ChEBI" id="CHEBI:17775"/>
    </ligand>
</feature>
<evidence type="ECO:0000256" key="3">
    <source>
        <dbReference type="ARBA" id="ARBA00004831"/>
    </source>
</evidence>
<feature type="binding site" evidence="14">
    <location>
        <position position="60"/>
    </location>
    <ligand>
        <name>urate</name>
        <dbReference type="ChEBI" id="CHEBI:17775"/>
    </ligand>
</feature>
<feature type="binding site" evidence="14">
    <location>
        <position position="231"/>
    </location>
    <ligand>
        <name>5-hydroxyisourate</name>
        <dbReference type="ChEBI" id="CHEBI:18072"/>
    </ligand>
</feature>
<name>C1BR88_CALRO</name>
<feature type="binding site" evidence="14">
    <location>
        <position position="61"/>
    </location>
    <ligand>
        <name>5-hydroxyisourate</name>
        <dbReference type="ChEBI" id="CHEBI:18072"/>
    </ligand>
</feature>
<dbReference type="Gene3D" id="3.10.270.10">
    <property type="entry name" value="Urate Oxidase"/>
    <property type="match status" value="1"/>
</dbReference>
<evidence type="ECO:0000313" key="16">
    <source>
        <dbReference type="EMBL" id="ACO11541.1"/>
    </source>
</evidence>
<dbReference type="NCBIfam" id="TIGR03383">
    <property type="entry name" value="urate_oxi"/>
    <property type="match status" value="1"/>
</dbReference>
<organism evidence="16">
    <name type="scientific">Caligus rogercresseyi</name>
    <name type="common">Sea louse</name>
    <dbReference type="NCBI Taxonomy" id="217165"/>
    <lineage>
        <taxon>Eukaryota</taxon>
        <taxon>Metazoa</taxon>
        <taxon>Ecdysozoa</taxon>
        <taxon>Arthropoda</taxon>
        <taxon>Crustacea</taxon>
        <taxon>Multicrustacea</taxon>
        <taxon>Hexanauplia</taxon>
        <taxon>Copepoda</taxon>
        <taxon>Siphonostomatoida</taxon>
        <taxon>Caligidae</taxon>
        <taxon>Caligus</taxon>
    </lineage>
</organism>
<evidence type="ECO:0000256" key="2">
    <source>
        <dbReference type="ARBA" id="ARBA00004275"/>
    </source>
</evidence>
<feature type="active site" description="Charge relay system" evidence="13">
    <location>
        <position position="15"/>
    </location>
</feature>
<comment type="catalytic activity">
    <reaction evidence="11 12 15">
        <text>urate + O2 + H2O = 5-hydroxyisourate + H2O2</text>
        <dbReference type="Rhea" id="RHEA:21368"/>
        <dbReference type="ChEBI" id="CHEBI:15377"/>
        <dbReference type="ChEBI" id="CHEBI:15379"/>
        <dbReference type="ChEBI" id="CHEBI:16240"/>
        <dbReference type="ChEBI" id="CHEBI:17775"/>
        <dbReference type="ChEBI" id="CHEBI:18072"/>
        <dbReference type="EC" id="1.7.3.3"/>
    </reaction>
</comment>
<feature type="binding site" evidence="14">
    <location>
        <position position="257"/>
    </location>
    <ligand>
        <name>urate</name>
        <dbReference type="ChEBI" id="CHEBI:17775"/>
    </ligand>
</feature>
<evidence type="ECO:0000256" key="13">
    <source>
        <dbReference type="PIRSR" id="PIRSR000241-1"/>
    </source>
</evidence>
<dbReference type="EC" id="1.7.3.3" evidence="5 12"/>
<evidence type="ECO:0000256" key="11">
    <source>
        <dbReference type="ARBA" id="ARBA00048818"/>
    </source>
</evidence>
<feature type="active site" description="Charge relay system" evidence="13">
    <location>
        <position position="259"/>
    </location>
</feature>
<dbReference type="GO" id="GO:0006145">
    <property type="term" value="P:purine nucleobase catabolic process"/>
    <property type="evidence" value="ECO:0007669"/>
    <property type="project" value="TreeGrafter"/>
</dbReference>
<reference evidence="16" key="1">
    <citation type="submission" date="2009-03" db="EMBL/GenBank/DDBJ databases">
        <title>Caligus rogercresseyi ESTs and full-length cDNAs.</title>
        <authorList>
            <person name="Yasuike M."/>
            <person name="von Schalburg K."/>
            <person name="Cooper G."/>
            <person name="Leong J."/>
            <person name="Jones S.R.M."/>
            <person name="Koop B.F."/>
        </authorList>
    </citation>
    <scope>NUCLEOTIDE SEQUENCE</scope>
    <source>
        <tissue evidence="16">Whole tissue</tissue>
    </source>
</reference>
<comment type="pathway">
    <text evidence="3 12">Purine metabolism; urate degradation; (S)-allantoin from urate: step 1/3.</text>
</comment>
<evidence type="ECO:0000256" key="6">
    <source>
        <dbReference type="ARBA" id="ARBA00017098"/>
    </source>
</evidence>
<feature type="binding site" evidence="14">
    <location>
        <position position="257"/>
    </location>
    <ligand>
        <name>O2</name>
        <dbReference type="ChEBI" id="CHEBI:15379"/>
    </ligand>
</feature>
<evidence type="ECO:0000256" key="9">
    <source>
        <dbReference type="ARBA" id="ARBA00023140"/>
    </source>
</evidence>
<dbReference type="PIRSF" id="PIRSF000241">
    <property type="entry name" value="Urate_oxidase"/>
    <property type="match status" value="1"/>
</dbReference>
<dbReference type="PANTHER" id="PTHR42874:SF1">
    <property type="entry name" value="URICASE"/>
    <property type="match status" value="1"/>
</dbReference>
<dbReference type="PANTHER" id="PTHR42874">
    <property type="entry name" value="URICASE"/>
    <property type="match status" value="1"/>
</dbReference>
<feature type="binding site" evidence="14">
    <location>
        <position position="162"/>
    </location>
    <ligand>
        <name>urate</name>
        <dbReference type="ChEBI" id="CHEBI:17775"/>
    </ligand>
</feature>
<dbReference type="InterPro" id="IPR002042">
    <property type="entry name" value="Uricase"/>
</dbReference>
<evidence type="ECO:0000256" key="7">
    <source>
        <dbReference type="ARBA" id="ARBA00022631"/>
    </source>
</evidence>
<evidence type="ECO:0000256" key="10">
    <source>
        <dbReference type="ARBA" id="ARBA00031317"/>
    </source>
</evidence>
<dbReference type="UniPathway" id="UPA00394">
    <property type="reaction ID" value="UER00650"/>
</dbReference>
<feature type="binding site" evidence="14">
    <location>
        <position position="230"/>
    </location>
    <ligand>
        <name>5-hydroxyisourate</name>
        <dbReference type="ChEBI" id="CHEBI:18072"/>
    </ligand>
</feature>
<feature type="binding site" evidence="14">
    <location>
        <position position="60"/>
    </location>
    <ligand>
        <name>O2</name>
        <dbReference type="ChEBI" id="CHEBI:15379"/>
    </ligand>
</feature>
<dbReference type="AlphaFoldDB" id="C1BR88"/>
<proteinExistence type="evidence at transcript level"/>
<evidence type="ECO:0000256" key="15">
    <source>
        <dbReference type="RuleBase" id="RU004455"/>
    </source>
</evidence>
<evidence type="ECO:0000256" key="8">
    <source>
        <dbReference type="ARBA" id="ARBA00023002"/>
    </source>
</evidence>
<dbReference type="GO" id="GO:0004846">
    <property type="term" value="F:urate oxidase activity"/>
    <property type="evidence" value="ECO:0007669"/>
    <property type="project" value="UniProtKB-EC"/>
</dbReference>
<dbReference type="PRINTS" id="PR00093">
    <property type="entry name" value="URICASE"/>
</dbReference>
<dbReference type="GO" id="GO:0019628">
    <property type="term" value="P:urate catabolic process"/>
    <property type="evidence" value="ECO:0007669"/>
    <property type="project" value="UniProtKB-UniPathway"/>
</dbReference>
<keyword evidence="9 12" id="KW-0576">Peroxisome</keyword>
<dbReference type="SUPFAM" id="SSF55620">
    <property type="entry name" value="Tetrahydrobiopterin biosynthesis enzymes-like"/>
    <property type="match status" value="2"/>
</dbReference>
<comment type="similarity">
    <text evidence="4 12 15">Belongs to the uricase family.</text>
</comment>
<feature type="active site" description="Charge relay system" evidence="13">
    <location>
        <position position="60"/>
    </location>
</feature>
<evidence type="ECO:0000256" key="14">
    <source>
        <dbReference type="PIRSR" id="PIRSR000241-2"/>
    </source>
</evidence>
<accession>C1BR88</accession>
<dbReference type="EMBL" id="BT077117">
    <property type="protein sequence ID" value="ACO11541.1"/>
    <property type="molecule type" value="mRNA"/>
</dbReference>
<feature type="binding site" evidence="14">
    <location>
        <position position="231"/>
    </location>
    <ligand>
        <name>urate</name>
        <dbReference type="ChEBI" id="CHEBI:17775"/>
    </ligand>
</feature>
<protein>
    <recommendedName>
        <fullName evidence="6 12">Uricase</fullName>
        <ecNumber evidence="5 12">1.7.3.3</ecNumber>
    </recommendedName>
    <alternativeName>
        <fullName evidence="10 12">Urate oxidase</fullName>
    </alternativeName>
</protein>
<feature type="binding site" evidence="14">
    <location>
        <position position="179"/>
    </location>
    <ligand>
        <name>urate</name>
        <dbReference type="ChEBI" id="CHEBI:17775"/>
    </ligand>
</feature>
<evidence type="ECO:0000256" key="5">
    <source>
        <dbReference type="ARBA" id="ARBA00012598"/>
    </source>
</evidence>
<evidence type="ECO:0000256" key="1">
    <source>
        <dbReference type="ARBA" id="ARBA00003860"/>
    </source>
</evidence>
<sequence>MSKESFKILERRYGKSFVKLFHVERRGDIHTAREYEVNTFLTLAREIDYIEGNNEDVIATDSQKNTVYLLAKQHGVESPESFASVIVSHFLKKYPGNVVKATAEVEECVVWKRMQGSHAHAFNADTSAIHFCKVTQSAGEKDQQISGGLKNYRILKTTKSSFVNFLDDEYRSLPSMDDRIFSTVVESEWEYKSGSPMSPRQYHEVFQKIINLIDEGFSGDPKEGIASPSVQQTMYLCQCSILSDIPSISKISMKMPNKHYFSINLSKFKEFVGGTSDNNDVFLPVDKPSGIIECTIGRDS</sequence>
<keyword evidence="7 12" id="KW-0659">Purine metabolism</keyword>
<comment type="subcellular location">
    <subcellularLocation>
        <location evidence="2 12">Peroxisome</location>
    </subcellularLocation>
</comment>
<gene>
    <name evidence="16" type="primary">URIC</name>
</gene>
<dbReference type="GO" id="GO:0005777">
    <property type="term" value="C:peroxisome"/>
    <property type="evidence" value="ECO:0007669"/>
    <property type="project" value="UniProtKB-SubCell"/>
</dbReference>
<keyword evidence="8 12" id="KW-0560">Oxidoreductase</keyword>
<feature type="binding site" evidence="14">
    <location>
        <position position="60"/>
    </location>
    <ligand>
        <name>5-hydroxyisourate</name>
        <dbReference type="ChEBI" id="CHEBI:18072"/>
    </ligand>
</feature>
<evidence type="ECO:0000256" key="12">
    <source>
        <dbReference type="PIRNR" id="PIRNR000241"/>
    </source>
</evidence>
<comment type="function">
    <text evidence="1 12 15">Catalyzes the oxidation of uric acid to 5-hydroxyisourate, which is further processed to form (S)-allantoin.</text>
</comment>
<evidence type="ECO:0000256" key="4">
    <source>
        <dbReference type="ARBA" id="ARBA00009760"/>
    </source>
</evidence>
<dbReference type="Pfam" id="PF01014">
    <property type="entry name" value="Uricase"/>
    <property type="match status" value="2"/>
</dbReference>
<feature type="binding site" evidence="14">
    <location>
        <position position="162"/>
    </location>
    <ligand>
        <name>5-hydroxyisourate</name>
        <dbReference type="ChEBI" id="CHEBI:18072"/>
    </ligand>
</feature>
<feature type="binding site" evidence="14">
    <location>
        <position position="179"/>
    </location>
    <ligand>
        <name>5-hydroxyisourate</name>
        <dbReference type="ChEBI" id="CHEBI:18072"/>
    </ligand>
</feature>